<dbReference type="InParanoid" id="M1DAV7"/>
<dbReference type="Gramene" id="PGSC0003DMT400086044">
    <property type="protein sequence ID" value="PGSC0003DMT400086044"/>
    <property type="gene ID" value="PGSC0003DMG400035615"/>
</dbReference>
<sequence length="172" mass="18904">MAFRKSSDFSYKEFTNVVSADLSHVGLITRRKFKNNGLDRYEYFTSLETMKNNNSNTMVVTATPGANLASVFFGELSQIGSNFGESDDSMDSPTSMNVNALMADSIDMDENQFGATHVVSSTDETKESKGEHNPAITQEHQTDEKITPCCATIAFTDDDLLLGSKLHNIPLV</sequence>
<evidence type="ECO:0000313" key="2">
    <source>
        <dbReference type="EnsemblPlants" id="PGSC0003DMT400086044"/>
    </source>
</evidence>
<dbReference type="AlphaFoldDB" id="M1DAV7"/>
<dbReference type="Proteomes" id="UP000011115">
    <property type="component" value="Unassembled WGS sequence"/>
</dbReference>
<keyword evidence="3" id="KW-1185">Reference proteome</keyword>
<evidence type="ECO:0000256" key="1">
    <source>
        <dbReference type="SAM" id="MobiDB-lite"/>
    </source>
</evidence>
<reference evidence="3" key="1">
    <citation type="journal article" date="2011" name="Nature">
        <title>Genome sequence and analysis of the tuber crop potato.</title>
        <authorList>
            <consortium name="The Potato Genome Sequencing Consortium"/>
        </authorList>
    </citation>
    <scope>NUCLEOTIDE SEQUENCE [LARGE SCALE GENOMIC DNA]</scope>
    <source>
        <strain evidence="3">cv. DM1-3 516 R44</strain>
    </source>
</reference>
<dbReference type="HOGENOM" id="CLU_1557973_0_0_1"/>
<dbReference type="EnsemblPlants" id="PGSC0003DMT400086044">
    <property type="protein sequence ID" value="PGSC0003DMT400086044"/>
    <property type="gene ID" value="PGSC0003DMG400035615"/>
</dbReference>
<proteinExistence type="predicted"/>
<protein>
    <submittedName>
        <fullName evidence="2">Uncharacterized protein</fullName>
    </submittedName>
</protein>
<organism evidence="2 3">
    <name type="scientific">Solanum tuberosum</name>
    <name type="common">Potato</name>
    <dbReference type="NCBI Taxonomy" id="4113"/>
    <lineage>
        <taxon>Eukaryota</taxon>
        <taxon>Viridiplantae</taxon>
        <taxon>Streptophyta</taxon>
        <taxon>Embryophyta</taxon>
        <taxon>Tracheophyta</taxon>
        <taxon>Spermatophyta</taxon>
        <taxon>Magnoliopsida</taxon>
        <taxon>eudicotyledons</taxon>
        <taxon>Gunneridae</taxon>
        <taxon>Pentapetalae</taxon>
        <taxon>asterids</taxon>
        <taxon>lamiids</taxon>
        <taxon>Solanales</taxon>
        <taxon>Solanaceae</taxon>
        <taxon>Solanoideae</taxon>
        <taxon>Solaneae</taxon>
        <taxon>Solanum</taxon>
    </lineage>
</organism>
<reference evidence="2" key="2">
    <citation type="submission" date="2015-06" db="UniProtKB">
        <authorList>
            <consortium name="EnsemblPlants"/>
        </authorList>
    </citation>
    <scope>IDENTIFICATION</scope>
    <source>
        <strain evidence="2">DM1-3 516 R44</strain>
    </source>
</reference>
<feature type="compositionally biased region" description="Basic and acidic residues" evidence="1">
    <location>
        <begin position="123"/>
        <end position="132"/>
    </location>
</feature>
<name>M1DAV7_SOLTU</name>
<evidence type="ECO:0000313" key="3">
    <source>
        <dbReference type="Proteomes" id="UP000011115"/>
    </source>
</evidence>
<accession>M1DAV7</accession>
<feature type="region of interest" description="Disordered" evidence="1">
    <location>
        <begin position="120"/>
        <end position="142"/>
    </location>
</feature>
<dbReference type="PaxDb" id="4113-PGSC0003DMT400086044"/>